<feature type="region of interest" description="Disordered" evidence="1">
    <location>
        <begin position="450"/>
        <end position="503"/>
    </location>
</feature>
<feature type="region of interest" description="Disordered" evidence="1">
    <location>
        <begin position="241"/>
        <end position="357"/>
    </location>
</feature>
<feature type="compositionally biased region" description="Polar residues" evidence="1">
    <location>
        <begin position="687"/>
        <end position="696"/>
    </location>
</feature>
<feature type="compositionally biased region" description="Polar residues" evidence="1">
    <location>
        <begin position="193"/>
        <end position="202"/>
    </location>
</feature>
<feature type="region of interest" description="Disordered" evidence="1">
    <location>
        <begin position="570"/>
        <end position="618"/>
    </location>
</feature>
<feature type="compositionally biased region" description="Low complexity" evidence="1">
    <location>
        <begin position="108"/>
        <end position="128"/>
    </location>
</feature>
<feature type="region of interest" description="Disordered" evidence="1">
    <location>
        <begin position="522"/>
        <end position="557"/>
    </location>
</feature>
<evidence type="ECO:0000256" key="1">
    <source>
        <dbReference type="SAM" id="MobiDB-lite"/>
    </source>
</evidence>
<feature type="region of interest" description="Disordered" evidence="1">
    <location>
        <begin position="21"/>
        <end position="142"/>
    </location>
</feature>
<feature type="compositionally biased region" description="Low complexity" evidence="1">
    <location>
        <begin position="600"/>
        <end position="611"/>
    </location>
</feature>
<accession>A0A9N8M072</accession>
<comment type="caution">
    <text evidence="2">The sequence shown here is derived from an EMBL/GenBank/DDBJ whole genome shotgun (WGS) entry which is preliminary data.</text>
</comment>
<feature type="region of interest" description="Disordered" evidence="1">
    <location>
        <begin position="174"/>
        <end position="229"/>
    </location>
</feature>
<dbReference type="EMBL" id="CAJHJF010005446">
    <property type="protein sequence ID" value="CAD6950033.1"/>
    <property type="molecule type" value="Genomic_DNA"/>
</dbReference>
<feature type="compositionally biased region" description="Basic and acidic residues" evidence="1">
    <location>
        <begin position="382"/>
        <end position="401"/>
    </location>
</feature>
<feature type="compositionally biased region" description="Polar residues" evidence="1">
    <location>
        <begin position="452"/>
        <end position="461"/>
    </location>
</feature>
<name>A0A9N8M072_9BASI</name>
<proteinExistence type="predicted"/>
<feature type="compositionally biased region" description="Polar residues" evidence="1">
    <location>
        <begin position="216"/>
        <end position="225"/>
    </location>
</feature>
<feature type="compositionally biased region" description="Low complexity" evidence="1">
    <location>
        <begin position="402"/>
        <end position="420"/>
    </location>
</feature>
<sequence length="826" mass="84004">MSSPRGAALLADALASSIDPRLLGAKTPPPRHQYLPPTSPNASAYADSSIDNSREELIIPLDSPSNIPHPSSAMRNPLDTWHTPVRAPHPVRRPSSTSIQQRPFFLNQSPRLPSSSSAAPSTTHSPQSISVSTMSPNLDPNIPASSSVTPAFFLECFGKDVTPGKRPAIIFTAQEHQGRLAPDNDRDNEDDSTSTADQTEYIHSSPAEEIAPRNWPSISGESARTASPEPFVMTSQLDRTLSLSDPGESGGNRLQKSPYDSPPPRLGGLFDGLPALSPSGSARLPAEFRFGSTSPPLPTATRKVSWLRTEADDAPSSADGKARSEADASNSRTLFPSQEGKDEYAHDDDDDDDDDRASIASSLLSLPVSIVTTASGGNNSRFLEEQRERERDRERERERFRFLSGTANTSASSSSSATNGVKRGLGLSLAGGAGGSAKETASAFLSALSKRNPASGSNTPARSPGRTPGTGSISFVTAPPVGAWNHEGTDGKGTGNGNGRRSRAASLLSAAGGFPLHLPGSGGGFLKDSSNNNSGGGGSANASTDKPSPSASGPGAVVASWKRRGLAALGSPQNSSALFERSGSMTTSATATPPFPSPAPTFSSLVQTPSGTGPGAGVGVGAGNPYFFPSAPVNSHGPNSLPGSGPTSGAQTPSHPPPPPPIHRPASILLKPSLGGAIGVGVGSVPSRPQSTKSTQSGASASSADASGSGTSSGGRRASEGAMAMGGGLVMTATSAAGFHPSLRMSGGGAIGDTGGRGKVLPGLGGVVPSPTSSSSGTPGGAAHVGAGGPIFTREVRIGGWTEIGHKASGWVEYDIRVQTLKVSFA</sequence>
<feature type="region of interest" description="Disordered" evidence="1">
    <location>
        <begin position="372"/>
        <end position="420"/>
    </location>
</feature>
<feature type="compositionally biased region" description="Polar residues" evidence="1">
    <location>
        <begin position="327"/>
        <end position="336"/>
    </location>
</feature>
<dbReference type="Proteomes" id="UP000836404">
    <property type="component" value="Unassembled WGS sequence"/>
</dbReference>
<feature type="compositionally biased region" description="Polar residues" evidence="1">
    <location>
        <begin position="129"/>
        <end position="142"/>
    </location>
</feature>
<reference evidence="2 3" key="1">
    <citation type="submission" date="2020-10" db="EMBL/GenBank/DDBJ databases">
        <authorList>
            <person name="Sedaghatjoo S."/>
        </authorList>
    </citation>
    <scope>NUCLEOTIDE SEQUENCE [LARGE SCALE GENOMIC DNA]</scope>
    <source>
        <strain evidence="2 3">LLFL</strain>
    </source>
</reference>
<feature type="compositionally biased region" description="Basic and acidic residues" evidence="1">
    <location>
        <begin position="176"/>
        <end position="185"/>
    </location>
</feature>
<protein>
    <submittedName>
        <fullName evidence="2">Uncharacterized protein</fullName>
    </submittedName>
</protein>
<feature type="region of interest" description="Disordered" evidence="1">
    <location>
        <begin position="631"/>
        <end position="721"/>
    </location>
</feature>
<feature type="compositionally biased region" description="Low complexity" evidence="1">
    <location>
        <begin position="697"/>
        <end position="721"/>
    </location>
</feature>
<evidence type="ECO:0000313" key="2">
    <source>
        <dbReference type="EMBL" id="CAD6950033.1"/>
    </source>
</evidence>
<evidence type="ECO:0000313" key="3">
    <source>
        <dbReference type="Proteomes" id="UP000836404"/>
    </source>
</evidence>
<feature type="compositionally biased region" description="Acidic residues" evidence="1">
    <location>
        <begin position="345"/>
        <end position="355"/>
    </location>
</feature>
<gene>
    <name evidence="2" type="ORF">JKILLFL_G66</name>
</gene>
<feature type="compositionally biased region" description="Polar residues" evidence="1">
    <location>
        <begin position="632"/>
        <end position="652"/>
    </location>
</feature>
<organism evidence="2 3">
    <name type="scientific">Tilletia laevis</name>
    <dbReference type="NCBI Taxonomy" id="157183"/>
    <lineage>
        <taxon>Eukaryota</taxon>
        <taxon>Fungi</taxon>
        <taxon>Dikarya</taxon>
        <taxon>Basidiomycota</taxon>
        <taxon>Ustilaginomycotina</taxon>
        <taxon>Exobasidiomycetes</taxon>
        <taxon>Tilletiales</taxon>
        <taxon>Tilletiaceae</taxon>
        <taxon>Tilletia</taxon>
    </lineage>
</organism>
<keyword evidence="3" id="KW-1185">Reference proteome</keyword>
<dbReference type="AlphaFoldDB" id="A0A9N8M072"/>
<feature type="compositionally biased region" description="Pro residues" evidence="1">
    <location>
        <begin position="654"/>
        <end position="663"/>
    </location>
</feature>